<evidence type="ECO:0000256" key="1">
    <source>
        <dbReference type="SAM" id="MobiDB-lite"/>
    </source>
</evidence>
<dbReference type="GO" id="GO:0000149">
    <property type="term" value="F:SNARE binding"/>
    <property type="evidence" value="ECO:0007669"/>
    <property type="project" value="TreeGrafter"/>
</dbReference>
<protein>
    <recommendedName>
        <fullName evidence="2">C2 domain-containing protein</fullName>
    </recommendedName>
</protein>
<dbReference type="Proteomes" id="UP000215902">
    <property type="component" value="Unassembled WGS sequence"/>
</dbReference>
<dbReference type="GO" id="GO:0048488">
    <property type="term" value="P:synaptic vesicle endocytosis"/>
    <property type="evidence" value="ECO:0007669"/>
    <property type="project" value="TreeGrafter"/>
</dbReference>
<dbReference type="GO" id="GO:0030672">
    <property type="term" value="C:synaptic vesicle membrane"/>
    <property type="evidence" value="ECO:0007669"/>
    <property type="project" value="TreeGrafter"/>
</dbReference>
<evidence type="ECO:0000259" key="2">
    <source>
        <dbReference type="PROSITE" id="PS50004"/>
    </source>
</evidence>
<accession>A0A267ESF5</accession>
<evidence type="ECO:0000313" key="3">
    <source>
        <dbReference type="EMBL" id="PAA63759.1"/>
    </source>
</evidence>
<name>A0A267ESF5_9PLAT</name>
<dbReference type="Gene3D" id="2.60.40.150">
    <property type="entry name" value="C2 domain"/>
    <property type="match status" value="1"/>
</dbReference>
<reference evidence="3 4" key="1">
    <citation type="submission" date="2017-06" db="EMBL/GenBank/DDBJ databases">
        <title>A platform for efficient transgenesis in Macrostomum lignano, a flatworm model organism for stem cell research.</title>
        <authorList>
            <person name="Berezikov E."/>
        </authorList>
    </citation>
    <scope>NUCLEOTIDE SEQUENCE [LARGE SCALE GENOMIC DNA]</scope>
    <source>
        <strain evidence="3">DV1</strain>
        <tissue evidence="3">Whole organism</tissue>
    </source>
</reference>
<feature type="non-terminal residue" evidence="3">
    <location>
        <position position="1"/>
    </location>
</feature>
<dbReference type="GO" id="GO:0030276">
    <property type="term" value="F:clathrin binding"/>
    <property type="evidence" value="ECO:0007669"/>
    <property type="project" value="TreeGrafter"/>
</dbReference>
<dbReference type="GO" id="GO:0005544">
    <property type="term" value="F:calcium-dependent phospholipid binding"/>
    <property type="evidence" value="ECO:0007669"/>
    <property type="project" value="TreeGrafter"/>
</dbReference>
<gene>
    <name evidence="3" type="ORF">BOX15_Mlig021003g2</name>
</gene>
<dbReference type="GO" id="GO:0005509">
    <property type="term" value="F:calcium ion binding"/>
    <property type="evidence" value="ECO:0007669"/>
    <property type="project" value="TreeGrafter"/>
</dbReference>
<feature type="region of interest" description="Disordered" evidence="1">
    <location>
        <begin position="101"/>
        <end position="144"/>
    </location>
</feature>
<dbReference type="GO" id="GO:0001786">
    <property type="term" value="F:phosphatidylserine binding"/>
    <property type="evidence" value="ECO:0007669"/>
    <property type="project" value="TreeGrafter"/>
</dbReference>
<organism evidence="3 4">
    <name type="scientific">Macrostomum lignano</name>
    <dbReference type="NCBI Taxonomy" id="282301"/>
    <lineage>
        <taxon>Eukaryota</taxon>
        <taxon>Metazoa</taxon>
        <taxon>Spiralia</taxon>
        <taxon>Lophotrochozoa</taxon>
        <taxon>Platyhelminthes</taxon>
        <taxon>Rhabditophora</taxon>
        <taxon>Macrostomorpha</taxon>
        <taxon>Macrostomida</taxon>
        <taxon>Macrostomidae</taxon>
        <taxon>Macrostomum</taxon>
    </lineage>
</organism>
<dbReference type="PANTHER" id="PTHR10024:SF227">
    <property type="entry name" value="SYNAPTOTAGMIN 1"/>
    <property type="match status" value="1"/>
</dbReference>
<dbReference type="GO" id="GO:0048791">
    <property type="term" value="P:calcium ion-regulated exocytosis of neurotransmitter"/>
    <property type="evidence" value="ECO:0007669"/>
    <property type="project" value="TreeGrafter"/>
</dbReference>
<dbReference type="InterPro" id="IPR000008">
    <property type="entry name" value="C2_dom"/>
</dbReference>
<dbReference type="PROSITE" id="PS50004">
    <property type="entry name" value="C2"/>
    <property type="match status" value="1"/>
</dbReference>
<dbReference type="GO" id="GO:0031045">
    <property type="term" value="C:dense core granule"/>
    <property type="evidence" value="ECO:0007669"/>
    <property type="project" value="TreeGrafter"/>
</dbReference>
<dbReference type="AlphaFoldDB" id="A0A267ESF5"/>
<dbReference type="GO" id="GO:0030424">
    <property type="term" value="C:axon"/>
    <property type="evidence" value="ECO:0007669"/>
    <property type="project" value="TreeGrafter"/>
</dbReference>
<keyword evidence="4" id="KW-1185">Reference proteome</keyword>
<sequence>RHPQLKREQVKRSKQVSGTRNPYFNQQFVFEVGARDMLETCILRITLVHKTETLRLKRPVGSLELHAGADPDSLPLLHWRELLQTPNRAVARWHNLITPRPRRETARSGRRRRSAGCRSCRRRRRRRPRPRRPREIDDDFILNR</sequence>
<comment type="caution">
    <text evidence="3">The sequence shown here is derived from an EMBL/GenBank/DDBJ whole genome shotgun (WGS) entry which is preliminary data.</text>
</comment>
<dbReference type="SUPFAM" id="SSF49562">
    <property type="entry name" value="C2 domain (Calcium/lipid-binding domain, CaLB)"/>
    <property type="match status" value="1"/>
</dbReference>
<proteinExistence type="predicted"/>
<evidence type="ECO:0000313" key="4">
    <source>
        <dbReference type="Proteomes" id="UP000215902"/>
    </source>
</evidence>
<dbReference type="EMBL" id="NIVC01001815">
    <property type="protein sequence ID" value="PAA63759.1"/>
    <property type="molecule type" value="Genomic_DNA"/>
</dbReference>
<feature type="domain" description="C2" evidence="2">
    <location>
        <begin position="1"/>
        <end position="94"/>
    </location>
</feature>
<feature type="compositionally biased region" description="Basic residues" evidence="1">
    <location>
        <begin position="108"/>
        <end position="132"/>
    </location>
</feature>
<dbReference type="STRING" id="282301.A0A267ESF5"/>
<dbReference type="PANTHER" id="PTHR10024">
    <property type="entry name" value="SYNAPTOTAGMIN"/>
    <property type="match status" value="1"/>
</dbReference>
<dbReference type="GO" id="GO:0005886">
    <property type="term" value="C:plasma membrane"/>
    <property type="evidence" value="ECO:0007669"/>
    <property type="project" value="TreeGrafter"/>
</dbReference>
<dbReference type="Pfam" id="PF00168">
    <property type="entry name" value="C2"/>
    <property type="match status" value="1"/>
</dbReference>
<dbReference type="OrthoDB" id="10259057at2759"/>
<dbReference type="InterPro" id="IPR035892">
    <property type="entry name" value="C2_domain_sf"/>
</dbReference>